<dbReference type="Gene3D" id="2.60.120.260">
    <property type="entry name" value="Galactose-binding domain-like"/>
    <property type="match status" value="1"/>
</dbReference>
<accession>A0A9P3CH63</accession>
<organism evidence="1 2">
    <name type="scientific">Cercospora kikuchii</name>
    <dbReference type="NCBI Taxonomy" id="84275"/>
    <lineage>
        <taxon>Eukaryota</taxon>
        <taxon>Fungi</taxon>
        <taxon>Dikarya</taxon>
        <taxon>Ascomycota</taxon>
        <taxon>Pezizomycotina</taxon>
        <taxon>Dothideomycetes</taxon>
        <taxon>Dothideomycetidae</taxon>
        <taxon>Mycosphaerellales</taxon>
        <taxon>Mycosphaerellaceae</taxon>
        <taxon>Cercospora</taxon>
    </lineage>
</organism>
<sequence>MSGECVTSIIKNRGFESASVSGNAGAAEWDFVNAYRVLGQGSSIPNGAPSGKYHAAIYYASESGRQGVPLDYNPNYSTGLKQRIPGGLLAGTYTISLQGAAIQLNNAECEFHLNIGSTVMRWDPFAVFARVTPGPSYPTFSGTVTVEDDITGATYLTVRLVCFQVDDMQPADAAGNIDSFVLRRDT</sequence>
<proteinExistence type="predicted"/>
<protein>
    <submittedName>
        <fullName evidence="1">Uncharacterized protein</fullName>
    </submittedName>
</protein>
<name>A0A9P3CH63_9PEZI</name>
<reference evidence="1 2" key="1">
    <citation type="submission" date="2021-01" db="EMBL/GenBank/DDBJ databases">
        <title>Cercospora kikuchii MAFF 305040 whole genome shotgun sequence.</title>
        <authorList>
            <person name="Kashiwa T."/>
            <person name="Suzuki T."/>
        </authorList>
    </citation>
    <scope>NUCLEOTIDE SEQUENCE [LARGE SCALE GENOMIC DNA]</scope>
    <source>
        <strain evidence="1 2">MAFF 305040</strain>
    </source>
</reference>
<dbReference type="RefSeq" id="XP_044655789.1">
    <property type="nucleotide sequence ID" value="XM_044799854.1"/>
</dbReference>
<keyword evidence="2" id="KW-1185">Reference proteome</keyword>
<evidence type="ECO:0000313" key="2">
    <source>
        <dbReference type="Proteomes" id="UP000825890"/>
    </source>
</evidence>
<dbReference type="AlphaFoldDB" id="A0A9P3CH63"/>
<dbReference type="GeneID" id="68290186"/>
<comment type="caution">
    <text evidence="1">The sequence shown here is derived from an EMBL/GenBank/DDBJ whole genome shotgun (WGS) entry which is preliminary data.</text>
</comment>
<evidence type="ECO:0000313" key="1">
    <source>
        <dbReference type="EMBL" id="GIZ41302.1"/>
    </source>
</evidence>
<dbReference type="EMBL" id="BOLY01000003">
    <property type="protein sequence ID" value="GIZ41302.1"/>
    <property type="molecule type" value="Genomic_DNA"/>
</dbReference>
<gene>
    <name evidence="1" type="ORF">CKM354_000461100</name>
</gene>
<dbReference type="Proteomes" id="UP000825890">
    <property type="component" value="Unassembled WGS sequence"/>
</dbReference>